<protein>
    <submittedName>
        <fullName evidence="5">Transcriptional regulator, GntR family</fullName>
    </submittedName>
</protein>
<dbReference type="InterPro" id="IPR000524">
    <property type="entry name" value="Tscrpt_reg_HTH_GntR"/>
</dbReference>
<dbReference type="Proteomes" id="UP000184440">
    <property type="component" value="Unassembled WGS sequence"/>
</dbReference>
<dbReference type="PRINTS" id="PR00035">
    <property type="entry name" value="HTHGNTR"/>
</dbReference>
<name>A0A1M7PJY0_9ACTN</name>
<dbReference type="CDD" id="cd07377">
    <property type="entry name" value="WHTH_GntR"/>
    <property type="match status" value="1"/>
</dbReference>
<dbReference type="PANTHER" id="PTHR43537:SF5">
    <property type="entry name" value="UXU OPERON TRANSCRIPTIONAL REGULATOR"/>
    <property type="match status" value="1"/>
</dbReference>
<dbReference type="Gene3D" id="1.20.120.530">
    <property type="entry name" value="GntR ligand-binding domain-like"/>
    <property type="match status" value="1"/>
</dbReference>
<dbReference type="InterPro" id="IPR036390">
    <property type="entry name" value="WH_DNA-bd_sf"/>
</dbReference>
<reference evidence="5 6" key="1">
    <citation type="submission" date="2016-11" db="EMBL/GenBank/DDBJ databases">
        <authorList>
            <person name="Jaros S."/>
            <person name="Januszkiewicz K."/>
            <person name="Wedrychowicz H."/>
        </authorList>
    </citation>
    <scope>NUCLEOTIDE SEQUENCE [LARGE SCALE GENOMIC DNA]</scope>
    <source>
        <strain evidence="5 6">DSM 46144</strain>
    </source>
</reference>
<keyword evidence="3" id="KW-0804">Transcription</keyword>
<dbReference type="Pfam" id="PF00392">
    <property type="entry name" value="GntR"/>
    <property type="match status" value="1"/>
</dbReference>
<accession>A0A1M7PJY0</accession>
<dbReference type="GO" id="GO:0003677">
    <property type="term" value="F:DNA binding"/>
    <property type="evidence" value="ECO:0007669"/>
    <property type="project" value="UniProtKB-KW"/>
</dbReference>
<dbReference type="GO" id="GO:0003700">
    <property type="term" value="F:DNA-binding transcription factor activity"/>
    <property type="evidence" value="ECO:0007669"/>
    <property type="project" value="InterPro"/>
</dbReference>
<dbReference type="InterPro" id="IPR036388">
    <property type="entry name" value="WH-like_DNA-bd_sf"/>
</dbReference>
<evidence type="ECO:0000256" key="2">
    <source>
        <dbReference type="ARBA" id="ARBA00023125"/>
    </source>
</evidence>
<dbReference type="PROSITE" id="PS50949">
    <property type="entry name" value="HTH_GNTR"/>
    <property type="match status" value="1"/>
</dbReference>
<keyword evidence="6" id="KW-1185">Reference proteome</keyword>
<keyword evidence="2" id="KW-0238">DNA-binding</keyword>
<dbReference type="SMART" id="SM00345">
    <property type="entry name" value="HTH_GNTR"/>
    <property type="match status" value="1"/>
</dbReference>
<evidence type="ECO:0000313" key="5">
    <source>
        <dbReference type="EMBL" id="SHN17231.1"/>
    </source>
</evidence>
<dbReference type="InterPro" id="IPR011711">
    <property type="entry name" value="GntR_C"/>
</dbReference>
<sequence>MVTTSEPVGRGMRAAKTGELIASYLRGRIVRGELVEGDSLPSEADLMDQFEVSRPTLREAFRILEAESLIAIRRGSRGARIVAPSVDVAARYVGLLLQHSKTTLADVYEARSVIETAAAAMLAERRTAQDVADLRECVAGLENLVESGDPSVDAPVWSTATTTFHELVLERSRNQTLALQSAVLREIIAMHLAIVARRSTDPARNLREFRKSVRSSRKLVDLVEAKDAEGAEKHWRAHMEAAARSLLRDDLRSATVLDLFN</sequence>
<evidence type="ECO:0000313" key="6">
    <source>
        <dbReference type="Proteomes" id="UP000184440"/>
    </source>
</evidence>
<dbReference type="Gene3D" id="1.10.10.10">
    <property type="entry name" value="Winged helix-like DNA-binding domain superfamily/Winged helix DNA-binding domain"/>
    <property type="match status" value="1"/>
</dbReference>
<dbReference type="InterPro" id="IPR008920">
    <property type="entry name" value="TF_FadR/GntR_C"/>
</dbReference>
<dbReference type="SUPFAM" id="SSF48008">
    <property type="entry name" value="GntR ligand-binding domain-like"/>
    <property type="match status" value="1"/>
</dbReference>
<evidence type="ECO:0000256" key="1">
    <source>
        <dbReference type="ARBA" id="ARBA00023015"/>
    </source>
</evidence>
<gene>
    <name evidence="5" type="ORF">SAMN05443668_103416</name>
</gene>
<dbReference type="Pfam" id="PF07729">
    <property type="entry name" value="FCD"/>
    <property type="match status" value="1"/>
</dbReference>
<keyword evidence="1" id="KW-0805">Transcription regulation</keyword>
<dbReference type="SMART" id="SM00895">
    <property type="entry name" value="FCD"/>
    <property type="match status" value="1"/>
</dbReference>
<dbReference type="AlphaFoldDB" id="A0A1M7PJY0"/>
<evidence type="ECO:0000259" key="4">
    <source>
        <dbReference type="PROSITE" id="PS50949"/>
    </source>
</evidence>
<dbReference type="EMBL" id="FRCS01000003">
    <property type="protein sequence ID" value="SHN17231.1"/>
    <property type="molecule type" value="Genomic_DNA"/>
</dbReference>
<dbReference type="PANTHER" id="PTHR43537">
    <property type="entry name" value="TRANSCRIPTIONAL REGULATOR, GNTR FAMILY"/>
    <property type="match status" value="1"/>
</dbReference>
<proteinExistence type="predicted"/>
<dbReference type="RefSeq" id="WP_218617468.1">
    <property type="nucleotide sequence ID" value="NZ_FRCS01000003.1"/>
</dbReference>
<dbReference type="SUPFAM" id="SSF46785">
    <property type="entry name" value="Winged helix' DNA-binding domain"/>
    <property type="match status" value="1"/>
</dbReference>
<organism evidence="5 6">
    <name type="scientific">Cryptosporangium aurantiacum</name>
    <dbReference type="NCBI Taxonomy" id="134849"/>
    <lineage>
        <taxon>Bacteria</taxon>
        <taxon>Bacillati</taxon>
        <taxon>Actinomycetota</taxon>
        <taxon>Actinomycetes</taxon>
        <taxon>Cryptosporangiales</taxon>
        <taxon>Cryptosporangiaceae</taxon>
        <taxon>Cryptosporangium</taxon>
    </lineage>
</organism>
<evidence type="ECO:0000256" key="3">
    <source>
        <dbReference type="ARBA" id="ARBA00023163"/>
    </source>
</evidence>
<feature type="domain" description="HTH gntR-type" evidence="4">
    <location>
        <begin position="15"/>
        <end position="84"/>
    </location>
</feature>
<dbReference type="STRING" id="134849.SAMN05443668_103416"/>